<proteinExistence type="predicted"/>
<dbReference type="GO" id="GO:0005886">
    <property type="term" value="C:plasma membrane"/>
    <property type="evidence" value="ECO:0007669"/>
    <property type="project" value="TreeGrafter"/>
</dbReference>
<evidence type="ECO:0000259" key="6">
    <source>
        <dbReference type="Pfam" id="PF01699"/>
    </source>
</evidence>
<protein>
    <submittedName>
        <fullName evidence="7">Cation:H+ antiporter</fullName>
    </submittedName>
</protein>
<dbReference type="Gene3D" id="1.20.1420.30">
    <property type="entry name" value="NCX, central ion-binding region"/>
    <property type="match status" value="1"/>
</dbReference>
<dbReference type="GO" id="GO:0005262">
    <property type="term" value="F:calcium channel activity"/>
    <property type="evidence" value="ECO:0007669"/>
    <property type="project" value="TreeGrafter"/>
</dbReference>
<dbReference type="PANTHER" id="PTHR10846">
    <property type="entry name" value="SODIUM/POTASSIUM/CALCIUM EXCHANGER"/>
    <property type="match status" value="1"/>
</dbReference>
<dbReference type="InterPro" id="IPR004837">
    <property type="entry name" value="NaCa_Exmemb"/>
</dbReference>
<feature type="transmembrane region" description="Helical" evidence="5">
    <location>
        <begin position="127"/>
        <end position="145"/>
    </location>
</feature>
<dbReference type="Proteomes" id="UP000242310">
    <property type="component" value="Unassembled WGS sequence"/>
</dbReference>
<evidence type="ECO:0000256" key="5">
    <source>
        <dbReference type="SAM" id="Phobius"/>
    </source>
</evidence>
<evidence type="ECO:0000256" key="4">
    <source>
        <dbReference type="ARBA" id="ARBA00023136"/>
    </source>
</evidence>
<evidence type="ECO:0000313" key="8">
    <source>
        <dbReference type="Proteomes" id="UP000242310"/>
    </source>
</evidence>
<keyword evidence="8" id="KW-1185">Reference proteome</keyword>
<feature type="transmembrane region" description="Helical" evidence="5">
    <location>
        <begin position="209"/>
        <end position="232"/>
    </location>
</feature>
<keyword evidence="3 5" id="KW-1133">Transmembrane helix</keyword>
<feature type="domain" description="Sodium/calcium exchanger membrane region" evidence="6">
    <location>
        <begin position="179"/>
        <end position="323"/>
    </location>
</feature>
<name>A0A2P8HXH7_9BACI</name>
<evidence type="ECO:0000256" key="3">
    <source>
        <dbReference type="ARBA" id="ARBA00022989"/>
    </source>
</evidence>
<evidence type="ECO:0000313" key="7">
    <source>
        <dbReference type="EMBL" id="PSL50920.1"/>
    </source>
</evidence>
<keyword evidence="4 5" id="KW-0472">Membrane</keyword>
<feature type="transmembrane region" description="Helical" evidence="5">
    <location>
        <begin position="306"/>
        <end position="324"/>
    </location>
</feature>
<dbReference type="AlphaFoldDB" id="A0A2P8HXH7"/>
<keyword evidence="2 5" id="KW-0812">Transmembrane</keyword>
<dbReference type="PANTHER" id="PTHR10846:SF8">
    <property type="entry name" value="INNER MEMBRANE PROTEIN YRBG"/>
    <property type="match status" value="1"/>
</dbReference>
<organism evidence="7 8">
    <name type="scientific">Salsuginibacillus halophilus</name>
    <dbReference type="NCBI Taxonomy" id="517424"/>
    <lineage>
        <taxon>Bacteria</taxon>
        <taxon>Bacillati</taxon>
        <taxon>Bacillota</taxon>
        <taxon>Bacilli</taxon>
        <taxon>Bacillales</taxon>
        <taxon>Bacillaceae</taxon>
        <taxon>Salsuginibacillus</taxon>
    </lineage>
</organism>
<dbReference type="EMBL" id="PYAV01000002">
    <property type="protein sequence ID" value="PSL50920.1"/>
    <property type="molecule type" value="Genomic_DNA"/>
</dbReference>
<feature type="domain" description="Sodium/calcium exchanger membrane region" evidence="6">
    <location>
        <begin position="2"/>
        <end position="142"/>
    </location>
</feature>
<feature type="transmembrane region" description="Helical" evidence="5">
    <location>
        <begin position="179"/>
        <end position="197"/>
    </location>
</feature>
<sequence length="325" mass="34338">MVFVLFILAAIITVLSAIKLSTYADVLSHKTKVGSMLLGFLLLAGVTSLPELTTGLTALYIENVDLAMGNMVGSNLFNIFIIAGFDLYFRRQRIFSNAAQGHAYTAALGAALTLIVLAGLFFPAAAAWGGISLFSVLLVAAYAAGTLSLRERMSSGGADAEPTSDMLPVVSVKQAKVRLFISAGLVVAAGSILSITGDQIALTTPLGSSWTGSFLIAASTSLPEAVVVLIAIQLANINLAISSIAGSNLFNLVLIALLDAAYRPQSVFFVADDAHIWTAFAALFLSLLFVYSLISAKTTSKQIYSWPSVLMIIVYFIFSIALFLM</sequence>
<accession>A0A2P8HXH7</accession>
<dbReference type="InterPro" id="IPR044880">
    <property type="entry name" value="NCX_ion-bd_dom_sf"/>
</dbReference>
<comment type="subcellular location">
    <subcellularLocation>
        <location evidence="1">Membrane</location>
        <topology evidence="1">Multi-pass membrane protein</topology>
    </subcellularLocation>
</comment>
<feature type="transmembrane region" description="Helical" evidence="5">
    <location>
        <begin position="67"/>
        <end position="89"/>
    </location>
</feature>
<feature type="transmembrane region" description="Helical" evidence="5">
    <location>
        <begin position="274"/>
        <end position="294"/>
    </location>
</feature>
<reference evidence="7 8" key="1">
    <citation type="submission" date="2018-03" db="EMBL/GenBank/DDBJ databases">
        <title>Genomic Encyclopedia of Type Strains, Phase III (KMG-III): the genomes of soil and plant-associated and newly described type strains.</title>
        <authorList>
            <person name="Whitman W."/>
        </authorList>
    </citation>
    <scope>NUCLEOTIDE SEQUENCE [LARGE SCALE GENOMIC DNA]</scope>
    <source>
        <strain evidence="7 8">CGMCC 1.07653</strain>
    </source>
</reference>
<feature type="transmembrane region" description="Helical" evidence="5">
    <location>
        <begin position="6"/>
        <end position="24"/>
    </location>
</feature>
<comment type="caution">
    <text evidence="7">The sequence shown here is derived from an EMBL/GenBank/DDBJ whole genome shotgun (WGS) entry which is preliminary data.</text>
</comment>
<dbReference type="GO" id="GO:0006874">
    <property type="term" value="P:intracellular calcium ion homeostasis"/>
    <property type="evidence" value="ECO:0007669"/>
    <property type="project" value="TreeGrafter"/>
</dbReference>
<gene>
    <name evidence="7" type="ORF">B0H94_102197</name>
</gene>
<dbReference type="Pfam" id="PF01699">
    <property type="entry name" value="Na_Ca_ex"/>
    <property type="match status" value="2"/>
</dbReference>
<feature type="transmembrane region" description="Helical" evidence="5">
    <location>
        <begin position="239"/>
        <end position="262"/>
    </location>
</feature>
<dbReference type="GO" id="GO:0008273">
    <property type="term" value="F:calcium, potassium:sodium antiporter activity"/>
    <property type="evidence" value="ECO:0007669"/>
    <property type="project" value="TreeGrafter"/>
</dbReference>
<dbReference type="RefSeq" id="WP_181315217.1">
    <property type="nucleotide sequence ID" value="NZ_PYAV01000002.1"/>
</dbReference>
<dbReference type="InterPro" id="IPR004481">
    <property type="entry name" value="K/Na/Ca-exchanger"/>
</dbReference>
<evidence type="ECO:0000256" key="2">
    <source>
        <dbReference type="ARBA" id="ARBA00022692"/>
    </source>
</evidence>
<feature type="transmembrane region" description="Helical" evidence="5">
    <location>
        <begin position="36"/>
        <end position="61"/>
    </location>
</feature>
<evidence type="ECO:0000256" key="1">
    <source>
        <dbReference type="ARBA" id="ARBA00004141"/>
    </source>
</evidence>
<feature type="transmembrane region" description="Helical" evidence="5">
    <location>
        <begin position="101"/>
        <end position="121"/>
    </location>
</feature>